<dbReference type="Proteomes" id="UP001139157">
    <property type="component" value="Unassembled WGS sequence"/>
</dbReference>
<proteinExistence type="predicted"/>
<dbReference type="AlphaFoldDB" id="A0A9X2E3J3"/>
<gene>
    <name evidence="2" type="ORF">NDR86_09000</name>
</gene>
<dbReference type="GO" id="GO:0016627">
    <property type="term" value="F:oxidoreductase activity, acting on the CH-CH group of donors"/>
    <property type="evidence" value="ECO:0007669"/>
    <property type="project" value="InterPro"/>
</dbReference>
<reference evidence="2" key="1">
    <citation type="submission" date="2022-06" db="EMBL/GenBank/DDBJ databases">
        <title>Novel species in genus nocardia.</title>
        <authorList>
            <person name="Li F."/>
        </authorList>
    </citation>
    <scope>NUCLEOTIDE SEQUENCE</scope>
    <source>
        <strain evidence="2">CDC141</strain>
    </source>
</reference>
<dbReference type="InterPro" id="IPR013786">
    <property type="entry name" value="AcylCoA_DH/ox_N"/>
</dbReference>
<sequence>MATDWVRAAEELVEELLEPNAAEVDRTGRIPDAHFDALAERGFHGFLLSEGMTPEILINTVATVISGCLATGFVWAQHLGAVRAVAFGDNADLRDRFLPRMTRGDYRCGVSYAGARTRPTLFAEPTDTGYLLSGTAPFVTGWDYIDAVAAAVRIRSGDDESVATLLLPTDRLDGVSAERIPLIAADASATVQLRFDRTPVTADHLITSKPHARFSSDRGSLTDWVNGALSLGVLMRCVRQLDDSNIDPEPYRHRLTSLRTQYATAATDPRAVYALRAETAHTALTTAAAAVVATGSRATRSGSTPERLTREATFALVCTTRDPIKHALLDRLEP</sequence>
<comment type="caution">
    <text evidence="2">The sequence shown here is derived from an EMBL/GenBank/DDBJ whole genome shotgun (WGS) entry which is preliminary data.</text>
</comment>
<dbReference type="Gene3D" id="1.10.540.10">
    <property type="entry name" value="Acyl-CoA dehydrogenase/oxidase, N-terminal domain"/>
    <property type="match status" value="1"/>
</dbReference>
<organism evidence="2 3">
    <name type="scientific">Nocardia pulmonis</name>
    <dbReference type="NCBI Taxonomy" id="2951408"/>
    <lineage>
        <taxon>Bacteria</taxon>
        <taxon>Bacillati</taxon>
        <taxon>Actinomycetota</taxon>
        <taxon>Actinomycetes</taxon>
        <taxon>Mycobacteriales</taxon>
        <taxon>Nocardiaceae</taxon>
        <taxon>Nocardia</taxon>
    </lineage>
</organism>
<dbReference type="Gene3D" id="2.40.110.10">
    <property type="entry name" value="Butyryl-CoA Dehydrogenase, subunit A, domain 2"/>
    <property type="match status" value="1"/>
</dbReference>
<dbReference type="InterPro" id="IPR037069">
    <property type="entry name" value="AcylCoA_DH/ox_N_sf"/>
</dbReference>
<protein>
    <submittedName>
        <fullName evidence="2">Acyl-CoA/acyl-ACP dehydrogenase</fullName>
    </submittedName>
</protein>
<dbReference type="InterPro" id="IPR009100">
    <property type="entry name" value="AcylCoA_DH/oxidase_NM_dom_sf"/>
</dbReference>
<name>A0A9X2E3J3_9NOCA</name>
<feature type="domain" description="Acyl-CoA dehydrogenase/oxidase N-terminal" evidence="1">
    <location>
        <begin position="7"/>
        <end position="105"/>
    </location>
</feature>
<dbReference type="RefSeq" id="WP_251910672.1">
    <property type="nucleotide sequence ID" value="NZ_JAMRXG010000003.1"/>
</dbReference>
<accession>A0A9X2E3J3</accession>
<dbReference type="Pfam" id="PF02771">
    <property type="entry name" value="Acyl-CoA_dh_N"/>
    <property type="match status" value="1"/>
</dbReference>
<dbReference type="GO" id="GO:0050660">
    <property type="term" value="F:flavin adenine dinucleotide binding"/>
    <property type="evidence" value="ECO:0007669"/>
    <property type="project" value="InterPro"/>
</dbReference>
<dbReference type="InterPro" id="IPR046373">
    <property type="entry name" value="Acyl-CoA_Oxase/DH_mid-dom_sf"/>
</dbReference>
<dbReference type="EMBL" id="JAMRXG010000003">
    <property type="protein sequence ID" value="MCM6773607.1"/>
    <property type="molecule type" value="Genomic_DNA"/>
</dbReference>
<evidence type="ECO:0000313" key="2">
    <source>
        <dbReference type="EMBL" id="MCM6773607.1"/>
    </source>
</evidence>
<dbReference type="SUPFAM" id="SSF56645">
    <property type="entry name" value="Acyl-CoA dehydrogenase NM domain-like"/>
    <property type="match status" value="1"/>
</dbReference>
<evidence type="ECO:0000259" key="1">
    <source>
        <dbReference type="Pfam" id="PF02771"/>
    </source>
</evidence>
<evidence type="ECO:0000313" key="3">
    <source>
        <dbReference type="Proteomes" id="UP001139157"/>
    </source>
</evidence>
<keyword evidence="3" id="KW-1185">Reference proteome</keyword>